<evidence type="ECO:0000256" key="6">
    <source>
        <dbReference type="ARBA" id="ARBA00022989"/>
    </source>
</evidence>
<name>A0A4Q2REN3_9HYPH</name>
<evidence type="ECO:0000256" key="8">
    <source>
        <dbReference type="SAM" id="MobiDB-lite"/>
    </source>
</evidence>
<comment type="similarity">
    <text evidence="2">Belongs to the UPF0283 family.</text>
</comment>
<keyword evidence="7 9" id="KW-0472">Membrane</keyword>
<dbReference type="AlphaFoldDB" id="A0A4Q2REN3"/>
<protein>
    <submittedName>
        <fullName evidence="10">TIGR01620 family protein</fullName>
    </submittedName>
</protein>
<organism evidence="10 11">
    <name type="scientific">Lichenibacterium ramalinae</name>
    <dbReference type="NCBI Taxonomy" id="2316527"/>
    <lineage>
        <taxon>Bacteria</taxon>
        <taxon>Pseudomonadati</taxon>
        <taxon>Pseudomonadota</taxon>
        <taxon>Alphaproteobacteria</taxon>
        <taxon>Hyphomicrobiales</taxon>
        <taxon>Lichenihabitantaceae</taxon>
        <taxon>Lichenibacterium</taxon>
    </lineage>
</organism>
<feature type="region of interest" description="Disordered" evidence="8">
    <location>
        <begin position="1"/>
        <end position="33"/>
    </location>
</feature>
<reference evidence="10 11" key="2">
    <citation type="submission" date="2019-02" db="EMBL/GenBank/DDBJ databases">
        <title>'Lichenibacterium ramalinii' gen. nov. sp. nov., 'Lichenibacterium minor' gen. nov. sp. nov.</title>
        <authorList>
            <person name="Pankratov T."/>
        </authorList>
    </citation>
    <scope>NUCLEOTIDE SEQUENCE [LARGE SCALE GENOMIC DNA]</scope>
    <source>
        <strain evidence="10 11">RmlP001</strain>
    </source>
</reference>
<dbReference type="InterPro" id="IPR021147">
    <property type="entry name" value="DUF697"/>
</dbReference>
<evidence type="ECO:0000256" key="9">
    <source>
        <dbReference type="SAM" id="Phobius"/>
    </source>
</evidence>
<keyword evidence="6 9" id="KW-1133">Transmembrane helix</keyword>
<evidence type="ECO:0000313" key="11">
    <source>
        <dbReference type="Proteomes" id="UP000289411"/>
    </source>
</evidence>
<evidence type="ECO:0000256" key="7">
    <source>
        <dbReference type="ARBA" id="ARBA00023136"/>
    </source>
</evidence>
<comment type="subcellular location">
    <subcellularLocation>
        <location evidence="1">Cell inner membrane</location>
        <topology evidence="1">Multi-pass membrane protein</topology>
    </subcellularLocation>
</comment>
<evidence type="ECO:0000256" key="4">
    <source>
        <dbReference type="ARBA" id="ARBA00022519"/>
    </source>
</evidence>
<sequence length="354" mass="37225">MTETTDARRPRPRAFRLDPAAEGGPAPPAHAPARPAVVVEAQEDAYAREAALQVLPPEEAAVEAAQALGMERRGRRGWGTLFGAALGGLVSLSLWLWIDQLVGNLFARAPALGWFGLGLLALLGVAALALLVRETVGVLRQARVARLHADLAAAHLADDRDAARRLVADVSALYAGRPETARGRAEVGRAAREIVDGRDLIDIAESALLRPIDRAVAADIAAAAKRVSLVTAISPRAILDLLFVAGQIVWLIRRIAERYSGRPGLLGFLKLARSVGAHLAVTGGMAVGDSLVQQVVGHGIAAKLSARLGEGVLNGMLTTRVGLSAMAVCRPMPFAVEKPPGVKDVAPFLFRSEG</sequence>
<comment type="caution">
    <text evidence="10">The sequence shown here is derived from an EMBL/GenBank/DDBJ whole genome shotgun (WGS) entry which is preliminary data.</text>
</comment>
<dbReference type="NCBIfam" id="TIGR01620">
    <property type="entry name" value="hyp_HI0043"/>
    <property type="match status" value="1"/>
</dbReference>
<keyword evidence="11" id="KW-1185">Reference proteome</keyword>
<accession>A0A4Q2REN3</accession>
<evidence type="ECO:0000256" key="3">
    <source>
        <dbReference type="ARBA" id="ARBA00022475"/>
    </source>
</evidence>
<dbReference type="GO" id="GO:0005886">
    <property type="term" value="C:plasma membrane"/>
    <property type="evidence" value="ECO:0007669"/>
    <property type="project" value="UniProtKB-SubCell"/>
</dbReference>
<dbReference type="PANTHER" id="PTHR39342:SF1">
    <property type="entry name" value="UPF0283 MEMBRANE PROTEIN YCJF"/>
    <property type="match status" value="1"/>
</dbReference>
<dbReference type="InterPro" id="IPR006507">
    <property type="entry name" value="UPF0283"/>
</dbReference>
<dbReference type="Proteomes" id="UP000289411">
    <property type="component" value="Unassembled WGS sequence"/>
</dbReference>
<gene>
    <name evidence="10" type="ORF">D3272_08420</name>
</gene>
<keyword evidence="4" id="KW-0997">Cell inner membrane</keyword>
<proteinExistence type="inferred from homology"/>
<keyword evidence="5 9" id="KW-0812">Transmembrane</keyword>
<feature type="transmembrane region" description="Helical" evidence="9">
    <location>
        <begin position="110"/>
        <end position="132"/>
    </location>
</feature>
<evidence type="ECO:0000313" key="10">
    <source>
        <dbReference type="EMBL" id="RYB05621.1"/>
    </source>
</evidence>
<keyword evidence="3" id="KW-1003">Cell membrane</keyword>
<reference evidence="10 11" key="1">
    <citation type="submission" date="2018-09" db="EMBL/GenBank/DDBJ databases">
        <authorList>
            <person name="Grouzdev D.S."/>
            <person name="Krutkina M.S."/>
        </authorList>
    </citation>
    <scope>NUCLEOTIDE SEQUENCE [LARGE SCALE GENOMIC DNA]</scope>
    <source>
        <strain evidence="10 11">RmlP001</strain>
    </source>
</reference>
<feature type="transmembrane region" description="Helical" evidence="9">
    <location>
        <begin position="78"/>
        <end position="98"/>
    </location>
</feature>
<evidence type="ECO:0000256" key="5">
    <source>
        <dbReference type="ARBA" id="ARBA00022692"/>
    </source>
</evidence>
<evidence type="ECO:0000256" key="1">
    <source>
        <dbReference type="ARBA" id="ARBA00004429"/>
    </source>
</evidence>
<dbReference type="RefSeq" id="WP_129218725.1">
    <property type="nucleotide sequence ID" value="NZ_QYBC01000006.1"/>
</dbReference>
<dbReference type="Pfam" id="PF05128">
    <property type="entry name" value="DUF697"/>
    <property type="match status" value="1"/>
</dbReference>
<dbReference type="PANTHER" id="PTHR39342">
    <property type="entry name" value="UPF0283 MEMBRANE PROTEIN YCJF"/>
    <property type="match status" value="1"/>
</dbReference>
<evidence type="ECO:0000256" key="2">
    <source>
        <dbReference type="ARBA" id="ARBA00008255"/>
    </source>
</evidence>
<dbReference type="OrthoDB" id="9816060at2"/>
<dbReference type="EMBL" id="QYBC01000006">
    <property type="protein sequence ID" value="RYB05621.1"/>
    <property type="molecule type" value="Genomic_DNA"/>
</dbReference>